<dbReference type="OrthoDB" id="9812023at2"/>
<reference evidence="2" key="1">
    <citation type="submission" date="2016-10" db="EMBL/GenBank/DDBJ databases">
        <authorList>
            <person name="Varghese N."/>
            <person name="Submissions S."/>
        </authorList>
    </citation>
    <scope>NUCLEOTIDE SEQUENCE [LARGE SCALE GENOMIC DNA]</scope>
    <source>
        <strain evidence="2">DSM 19482</strain>
    </source>
</reference>
<accession>A0A1U7PYU1</accession>
<evidence type="ECO:0000313" key="1">
    <source>
        <dbReference type="EMBL" id="SIT97152.1"/>
    </source>
</evidence>
<dbReference type="AlphaFoldDB" id="A0A1U7PYU1"/>
<sequence length="71" mass="8300">MSTITLHNESENQLKLIEALLKELKIKFDVSKDGELSEWQKQELQEGINQANRGEFFTDEEAEKILDKCFK</sequence>
<organism evidence="1 2">
    <name type="scientific">Epilithonimonas bovis DSM 19482</name>
    <dbReference type="NCBI Taxonomy" id="1121284"/>
    <lineage>
        <taxon>Bacteria</taxon>
        <taxon>Pseudomonadati</taxon>
        <taxon>Bacteroidota</taxon>
        <taxon>Flavobacteriia</taxon>
        <taxon>Flavobacteriales</taxon>
        <taxon>Weeksellaceae</taxon>
        <taxon>Chryseobacterium group</taxon>
        <taxon>Epilithonimonas</taxon>
    </lineage>
</organism>
<proteinExistence type="predicted"/>
<dbReference type="EMBL" id="FTPU01000018">
    <property type="protein sequence ID" value="SIT97152.1"/>
    <property type="molecule type" value="Genomic_DNA"/>
</dbReference>
<dbReference type="Proteomes" id="UP000187261">
    <property type="component" value="Unassembled WGS sequence"/>
</dbReference>
<name>A0A1U7PYU1_9FLAO</name>
<dbReference type="InterPro" id="IPR020271">
    <property type="entry name" value="Uncharacterised_MJ1172"/>
</dbReference>
<dbReference type="RefSeq" id="WP_076783338.1">
    <property type="nucleotide sequence ID" value="NZ_FTPU01000018.1"/>
</dbReference>
<dbReference type="STRING" id="1121284.SAMN05660493_01861"/>
<keyword evidence="2" id="KW-1185">Reference proteome</keyword>
<protein>
    <submittedName>
        <fullName evidence="1">Uncharacterized protein</fullName>
    </submittedName>
</protein>
<dbReference type="Pfam" id="PF10884">
    <property type="entry name" value="DUF2683"/>
    <property type="match status" value="1"/>
</dbReference>
<evidence type="ECO:0000313" key="2">
    <source>
        <dbReference type="Proteomes" id="UP000187261"/>
    </source>
</evidence>
<gene>
    <name evidence="1" type="ORF">SAMN05660493_01861</name>
</gene>